<feature type="signal peptide" evidence="1">
    <location>
        <begin position="1"/>
        <end position="23"/>
    </location>
</feature>
<dbReference type="InterPro" id="IPR006311">
    <property type="entry name" value="TAT_signal"/>
</dbReference>
<dbReference type="EMBL" id="FMVT01000014">
    <property type="protein sequence ID" value="SCY89861.1"/>
    <property type="molecule type" value="Genomic_DNA"/>
</dbReference>
<dbReference type="RefSeq" id="WP_090747280.1">
    <property type="nucleotide sequence ID" value="NZ_FMVT01000014.1"/>
</dbReference>
<dbReference type="PROSITE" id="PS51318">
    <property type="entry name" value="TAT"/>
    <property type="match status" value="1"/>
</dbReference>
<dbReference type="Proteomes" id="UP000199502">
    <property type="component" value="Unassembled WGS sequence"/>
</dbReference>
<feature type="chain" id="PRO_5011574015" evidence="1">
    <location>
        <begin position="24"/>
        <end position="151"/>
    </location>
</feature>
<keyword evidence="1" id="KW-0732">Signal</keyword>
<dbReference type="STRING" id="336292.SAMN05660710_03327"/>
<reference evidence="2 3" key="1">
    <citation type="submission" date="2016-10" db="EMBL/GenBank/DDBJ databases">
        <authorList>
            <person name="de Groot N.N."/>
        </authorList>
    </citation>
    <scope>NUCLEOTIDE SEQUENCE [LARGE SCALE GENOMIC DNA]</scope>
    <source>
        <strain evidence="2 3">CGMCC 1.8925</strain>
    </source>
</reference>
<dbReference type="OrthoDB" id="14727at2"/>
<proteinExistence type="predicted"/>
<dbReference type="Pfam" id="PF04214">
    <property type="entry name" value="DUF411"/>
    <property type="match status" value="1"/>
</dbReference>
<evidence type="ECO:0000313" key="2">
    <source>
        <dbReference type="EMBL" id="SCY89861.1"/>
    </source>
</evidence>
<protein>
    <submittedName>
        <fullName evidence="2">Uncharacterized conserved protein</fullName>
    </submittedName>
</protein>
<gene>
    <name evidence="2" type="ORF">SAMN05660710_03327</name>
</gene>
<name>A0A1G5JPN1_9RHOB</name>
<accession>A0A1G5JPN1</accession>
<evidence type="ECO:0000256" key="1">
    <source>
        <dbReference type="SAM" id="SignalP"/>
    </source>
</evidence>
<dbReference type="AlphaFoldDB" id="A0A1G5JPN1"/>
<keyword evidence="3" id="KW-1185">Reference proteome</keyword>
<sequence length="151" mass="15813">MIDRRMFMTALAAALAPAPAALGATSAADSPLVKVVRSPDCGCCGAWIDHLREAGFVVDVTMSDDVAAFKEQHGVPQALWSCHTALVEGYLIEGHVPAEAIRALLDQRPEAAGLAVPGMPIGSPGMEMGDQTEPYDVIAWSASGTSVFAQY</sequence>
<dbReference type="InterPro" id="IPR007332">
    <property type="entry name" value="DUF411"/>
</dbReference>
<organism evidence="2 3">
    <name type="scientific">Paracoccus tibetensis</name>
    <dbReference type="NCBI Taxonomy" id="336292"/>
    <lineage>
        <taxon>Bacteria</taxon>
        <taxon>Pseudomonadati</taxon>
        <taxon>Pseudomonadota</taxon>
        <taxon>Alphaproteobacteria</taxon>
        <taxon>Rhodobacterales</taxon>
        <taxon>Paracoccaceae</taxon>
        <taxon>Paracoccus</taxon>
    </lineage>
</organism>
<evidence type="ECO:0000313" key="3">
    <source>
        <dbReference type="Proteomes" id="UP000199502"/>
    </source>
</evidence>